<dbReference type="PANTHER" id="PTHR47197">
    <property type="entry name" value="PROTEIN NIRF"/>
    <property type="match status" value="1"/>
</dbReference>
<dbReference type="PROSITE" id="PS51257">
    <property type="entry name" value="PROKAR_LIPOPROTEIN"/>
    <property type="match status" value="1"/>
</dbReference>
<dbReference type="EMBL" id="AP025591">
    <property type="protein sequence ID" value="BDG05242.1"/>
    <property type="molecule type" value="Genomic_DNA"/>
</dbReference>
<dbReference type="Pfam" id="PF21783">
    <property type="entry name" value="YNCE"/>
    <property type="match status" value="1"/>
</dbReference>
<organism evidence="4 5">
    <name type="scientific">Anaeromyxobacter oryzae</name>
    <dbReference type="NCBI Taxonomy" id="2918170"/>
    <lineage>
        <taxon>Bacteria</taxon>
        <taxon>Pseudomonadati</taxon>
        <taxon>Myxococcota</taxon>
        <taxon>Myxococcia</taxon>
        <taxon>Myxococcales</taxon>
        <taxon>Cystobacterineae</taxon>
        <taxon>Anaeromyxobacteraceae</taxon>
        <taxon>Anaeromyxobacter</taxon>
    </lineage>
</organism>
<feature type="signal peptide" evidence="2">
    <location>
        <begin position="1"/>
        <end position="20"/>
    </location>
</feature>
<evidence type="ECO:0000313" key="5">
    <source>
        <dbReference type="Proteomes" id="UP001162891"/>
    </source>
</evidence>
<dbReference type="Proteomes" id="UP001162891">
    <property type="component" value="Chromosome"/>
</dbReference>
<evidence type="ECO:0000256" key="1">
    <source>
        <dbReference type="ARBA" id="ARBA00022729"/>
    </source>
</evidence>
<keyword evidence="5" id="KW-1185">Reference proteome</keyword>
<dbReference type="InterPro" id="IPR015943">
    <property type="entry name" value="WD40/YVTN_repeat-like_dom_sf"/>
</dbReference>
<dbReference type="SUPFAM" id="SSF50969">
    <property type="entry name" value="YVTN repeat-like/Quinoprotein amine dehydrogenase"/>
    <property type="match status" value="1"/>
</dbReference>
<gene>
    <name evidence="4" type="ORF">AMOR_42380</name>
</gene>
<protein>
    <recommendedName>
        <fullName evidence="3">YNCE-like beta-propeller domain-containing protein</fullName>
    </recommendedName>
</protein>
<reference evidence="5" key="1">
    <citation type="journal article" date="2022" name="Int. J. Syst. Evol. Microbiol.">
        <title>Anaeromyxobacter oryzae sp. nov., Anaeromyxobacter diazotrophicus sp. nov. and Anaeromyxobacter paludicola sp. nov., isolated from paddy soils.</title>
        <authorList>
            <person name="Itoh H."/>
            <person name="Xu Z."/>
            <person name="Mise K."/>
            <person name="Masuda Y."/>
            <person name="Ushijima N."/>
            <person name="Hayakawa C."/>
            <person name="Shiratori Y."/>
            <person name="Senoo K."/>
        </authorList>
    </citation>
    <scope>NUCLEOTIDE SEQUENCE [LARGE SCALE GENOMIC DNA]</scope>
    <source>
        <strain evidence="5">Red232</strain>
    </source>
</reference>
<name>A0ABN6MZQ2_9BACT</name>
<feature type="chain" id="PRO_5045829889" description="YNCE-like beta-propeller domain-containing protein" evidence="2">
    <location>
        <begin position="21"/>
        <end position="468"/>
    </location>
</feature>
<evidence type="ECO:0000259" key="3">
    <source>
        <dbReference type="Pfam" id="PF21783"/>
    </source>
</evidence>
<feature type="domain" description="YNCE-like beta-propeller" evidence="3">
    <location>
        <begin position="189"/>
        <end position="366"/>
    </location>
</feature>
<sequence>MRTRAAVVALLLAGTGCATALRGPPRLPPLGTEGEVYVYVLPLEREGERLSFNVEAVSLRRQDGSELPLEMKQRDIGGAEAGRQRLVAWGRVPPGDYAGLAVTVGTATLARAGERARLMVEPAPSRVDLVFRLASGSAAVVWAALDGPASIRGDYAFSAAFKATLAPQTPPQVTLYCTNSASANVMAVDRHSHLVTGVVPVGDTPLGIALDRIARRAYVALSREDRLEMLDVAANASAGVIRLAPGDGPAEMALAADGTLVVVNVRSRTVAFVDPLAMAELGRVAVGDAPAGLRVDRSGQRAYVANRGTSTVTVLDVPNRAVVGTITTDAEPVWVDLSRDGTRLYVVHRGSAYLGVFALPSLAPVAHPYVGLGATAVKVDPRTDLLYLSRGDERRISVYDPISFQPLDQIDVPGAVSRMMIDDAENTLLAVVPEQGTIAVLDLTSRKLLAEIPVGNDPFGLAFVGERL</sequence>
<accession>A0ABN6MZQ2</accession>
<dbReference type="RefSeq" id="WP_248353854.1">
    <property type="nucleotide sequence ID" value="NZ_AP025591.1"/>
</dbReference>
<keyword evidence="1 2" id="KW-0732">Signal</keyword>
<evidence type="ECO:0000256" key="2">
    <source>
        <dbReference type="SAM" id="SignalP"/>
    </source>
</evidence>
<dbReference type="PANTHER" id="PTHR47197:SF3">
    <property type="entry name" value="DIHYDRO-HEME D1 DEHYDROGENASE"/>
    <property type="match status" value="1"/>
</dbReference>
<dbReference type="InterPro" id="IPR051200">
    <property type="entry name" value="Host-pathogen_enzymatic-act"/>
</dbReference>
<dbReference type="InterPro" id="IPR011044">
    <property type="entry name" value="Quino_amine_DH_bsu"/>
</dbReference>
<dbReference type="InterPro" id="IPR048433">
    <property type="entry name" value="YNCE-like_beta-prop"/>
</dbReference>
<dbReference type="Gene3D" id="2.130.10.10">
    <property type="entry name" value="YVTN repeat-like/Quinoprotein amine dehydrogenase"/>
    <property type="match status" value="2"/>
</dbReference>
<evidence type="ECO:0000313" key="4">
    <source>
        <dbReference type="EMBL" id="BDG05242.1"/>
    </source>
</evidence>
<proteinExistence type="predicted"/>